<dbReference type="EMBL" id="AP019736">
    <property type="protein sequence ID" value="BBL07456.1"/>
    <property type="molecule type" value="Genomic_DNA"/>
</dbReference>
<protein>
    <recommendedName>
        <fullName evidence="4">LamG-like jellyroll fold domain-containing protein</fullName>
    </recommendedName>
</protein>
<dbReference type="Gene3D" id="1.20.1270.90">
    <property type="entry name" value="AF1782-like"/>
    <property type="match status" value="1"/>
</dbReference>
<dbReference type="GO" id="GO:0004553">
    <property type="term" value="F:hydrolase activity, hydrolyzing O-glycosyl compounds"/>
    <property type="evidence" value="ECO:0007669"/>
    <property type="project" value="UniProtKB-ARBA"/>
</dbReference>
<keyword evidence="2" id="KW-1015">Disulfide bond</keyword>
<dbReference type="AlphaFoldDB" id="A0A4Y1X4R1"/>
<reference evidence="6" key="1">
    <citation type="submission" date="2019-06" db="EMBL/GenBank/DDBJ databases">
        <title>Alistipes onderdonkii subsp. vulgaris subsp. nov., Alistipes dispar sp. nov. and Alistipes communis sp. nov., isolated from human faeces, and creation of Alistipes onderdonkii subsp. onderdonkii subsp. nov.</title>
        <authorList>
            <person name="Sakamoto M."/>
            <person name="Ikeyama N."/>
            <person name="Ogata Y."/>
            <person name="Suda W."/>
            <person name="Iino T."/>
            <person name="Hattori M."/>
            <person name="Ohkuma M."/>
        </authorList>
    </citation>
    <scope>NUCLEOTIDE SEQUENCE [LARGE SCALE GENOMIC DNA]</scope>
    <source>
        <strain evidence="6">5CPEGH6</strain>
    </source>
</reference>
<dbReference type="RefSeq" id="WP_141429627.1">
    <property type="nucleotide sequence ID" value="NZ_AP019736.1"/>
</dbReference>
<keyword evidence="6" id="KW-1185">Reference proteome</keyword>
<feature type="domain" description="LamG-like jellyroll fold" evidence="4">
    <location>
        <begin position="129"/>
        <end position="260"/>
    </location>
</feature>
<gene>
    <name evidence="5" type="ORF">A5CPEGH6_20940</name>
</gene>
<evidence type="ECO:0000259" key="4">
    <source>
        <dbReference type="SMART" id="SM00560"/>
    </source>
</evidence>
<keyword evidence="1 3" id="KW-0732">Signal</keyword>
<feature type="chain" id="PRO_5021405649" description="LamG-like jellyroll fold domain-containing protein" evidence="3">
    <location>
        <begin position="24"/>
        <end position="311"/>
    </location>
</feature>
<evidence type="ECO:0000256" key="3">
    <source>
        <dbReference type="SAM" id="SignalP"/>
    </source>
</evidence>
<dbReference type="GO" id="GO:0005975">
    <property type="term" value="P:carbohydrate metabolic process"/>
    <property type="evidence" value="ECO:0007669"/>
    <property type="project" value="UniProtKB-ARBA"/>
</dbReference>
<dbReference type="OrthoDB" id="1037816at2"/>
<dbReference type="Gene3D" id="2.60.120.200">
    <property type="match status" value="1"/>
</dbReference>
<dbReference type="InterPro" id="IPR013320">
    <property type="entry name" value="ConA-like_dom_sf"/>
</dbReference>
<dbReference type="GeneID" id="98674081"/>
<evidence type="ECO:0000313" key="6">
    <source>
        <dbReference type="Proteomes" id="UP000319374"/>
    </source>
</evidence>
<sequence>MKTIVKRLALMLCCAGLFLASCSDDEASDAQRTLMEVIREAETLVAEVEEGTSEGDIAPGSKKILQAWIDQAYFIMNNTSREEGYANAAKRLEEAIAAFNANIVKPGIPHFALGSKMNLGASSGWGLEDAFTVEMRVRFSEFAPGDQCIVSNESGAGGFMVRNNADQLQFYIYDADINNWNGGGCCTIELGTWYHIAATYAAGDKMVFYLDGKQVSSVSCGTLAASASDLQLGTSPYYSDRYMRGDIQHVSIWEDARTADEVASDVECSFTGTEEGLTAYWPLTLNVGTEITDETGSYVAAMTDVAWLDAE</sequence>
<feature type="signal peptide" evidence="3">
    <location>
        <begin position="1"/>
        <end position="23"/>
    </location>
</feature>
<proteinExistence type="predicted"/>
<name>A0A4Y1X4R1_9BACT</name>
<dbReference type="PROSITE" id="PS51257">
    <property type="entry name" value="PROKAR_LIPOPROTEIN"/>
    <property type="match status" value="1"/>
</dbReference>
<evidence type="ECO:0000256" key="1">
    <source>
        <dbReference type="ARBA" id="ARBA00022729"/>
    </source>
</evidence>
<dbReference type="InterPro" id="IPR006558">
    <property type="entry name" value="LamG-like"/>
</dbReference>
<dbReference type="SMART" id="SM00560">
    <property type="entry name" value="LamGL"/>
    <property type="match status" value="1"/>
</dbReference>
<evidence type="ECO:0000256" key="2">
    <source>
        <dbReference type="ARBA" id="ARBA00023157"/>
    </source>
</evidence>
<evidence type="ECO:0000313" key="5">
    <source>
        <dbReference type="EMBL" id="BBL07456.1"/>
    </source>
</evidence>
<organism evidence="5 6">
    <name type="scientific">Alistipes dispar</name>
    <dbReference type="NCBI Taxonomy" id="2585119"/>
    <lineage>
        <taxon>Bacteria</taxon>
        <taxon>Pseudomonadati</taxon>
        <taxon>Bacteroidota</taxon>
        <taxon>Bacteroidia</taxon>
        <taxon>Bacteroidales</taxon>
        <taxon>Rikenellaceae</taxon>
        <taxon>Alistipes</taxon>
    </lineage>
</organism>
<dbReference type="Pfam" id="PF13385">
    <property type="entry name" value="Laminin_G_3"/>
    <property type="match status" value="1"/>
</dbReference>
<dbReference type="KEGG" id="ada:A5CPEGH6_20940"/>
<dbReference type="SUPFAM" id="SSF49899">
    <property type="entry name" value="Concanavalin A-like lectins/glucanases"/>
    <property type="match status" value="1"/>
</dbReference>
<accession>A0A4Y1X4R1</accession>
<dbReference type="Proteomes" id="UP000319374">
    <property type="component" value="Chromosome"/>
</dbReference>